<organism evidence="6">
    <name type="scientific">Pandoravirus quercus</name>
    <dbReference type="NCBI Taxonomy" id="2107709"/>
    <lineage>
        <taxon>Viruses</taxon>
        <taxon>Pandoravirus</taxon>
    </lineage>
</organism>
<dbReference type="GeneID" id="36843500"/>
<dbReference type="SUPFAM" id="SSF57850">
    <property type="entry name" value="RING/U-box"/>
    <property type="match status" value="1"/>
</dbReference>
<dbReference type="Gene3D" id="3.30.40.10">
    <property type="entry name" value="Zinc/RING finger domain, C3HC4 (zinc finger)"/>
    <property type="match status" value="1"/>
</dbReference>
<sequence>MSAPLQPIPTFVDECPVCMSKLALYRLPCCHAFCCACIKRLLCDGRARQSACCPLCRTAFWWPCAVPHSNDPARVTCEIPADARLPLRVYRRLLRRGVDMRAVFSADPPLLDMVLASCRARPWVLAVMQLLACTHPNLSAGVRLSRAASQIAAIQEDQRVRKFVVFRGLSSYYRHPDSWDLVRPLAESLGMVAHCQAALDACGQGTRRLAMLDPVRTTVTLADGRTLNLVQYWMLLNVSGVADGCLPADPKKVADLLADAAGHGLTLPRKESVVRALITTATAYAGTCSERRVYRLFTRPTSSVLAQTRLIREASKPPPTTTTGAADYSLARIDRAQTVVWQSIKRAGKNQFVTLADLLRRVEGAGSTPMPCAACEPLIANERCPECQPLAHGEIIQAIQHHCDSGCMTEARDPTLGVVYARLD</sequence>
<dbReference type="InterPro" id="IPR001841">
    <property type="entry name" value="Znf_RING"/>
</dbReference>
<dbReference type="SMART" id="SM00184">
    <property type="entry name" value="RING"/>
    <property type="match status" value="1"/>
</dbReference>
<dbReference type="PROSITE" id="PS00518">
    <property type="entry name" value="ZF_RING_1"/>
    <property type="match status" value="1"/>
</dbReference>
<evidence type="ECO:0000256" key="2">
    <source>
        <dbReference type="ARBA" id="ARBA00022771"/>
    </source>
</evidence>
<protein>
    <submittedName>
        <fullName evidence="6">Ring domain containing protein</fullName>
    </submittedName>
</protein>
<evidence type="ECO:0000259" key="5">
    <source>
        <dbReference type="PROSITE" id="PS50089"/>
    </source>
</evidence>
<dbReference type="EMBL" id="MG011689">
    <property type="protein sequence ID" value="AVK75170.1"/>
    <property type="molecule type" value="Genomic_DNA"/>
</dbReference>
<proteinExistence type="predicted"/>
<dbReference type="GO" id="GO:0008270">
    <property type="term" value="F:zinc ion binding"/>
    <property type="evidence" value="ECO:0007669"/>
    <property type="project" value="UniProtKB-KW"/>
</dbReference>
<name>A0A2U7U9W6_9VIRU</name>
<gene>
    <name evidence="6" type="ORF">pqer_cds_748</name>
</gene>
<dbReference type="KEGG" id="vg:36843500"/>
<feature type="domain" description="RING-type" evidence="5">
    <location>
        <begin position="15"/>
        <end position="57"/>
    </location>
</feature>
<dbReference type="InterPro" id="IPR013083">
    <property type="entry name" value="Znf_RING/FYVE/PHD"/>
</dbReference>
<reference evidence="6" key="1">
    <citation type="journal article" date="2018" name="Nat. Commun.">
        <title>Diversity and evolution of the emerging Pandoraviridae family.</title>
        <authorList>
            <person name="Legendre M."/>
            <person name="Fabre E."/>
            <person name="Poirot O."/>
            <person name="Jeudy S."/>
            <person name="Lartigue A."/>
            <person name="Alempic J.M."/>
            <person name="Beucher L."/>
            <person name="Philippe N."/>
            <person name="Bertaux L."/>
            <person name="Christo-Foroux E."/>
            <person name="Labadie K."/>
            <person name="Coute Y."/>
            <person name="Abergel C."/>
            <person name="Claverie J.M."/>
        </authorList>
    </citation>
    <scope>NUCLEOTIDE SEQUENCE [LARGE SCALE GENOMIC DNA]</scope>
    <source>
        <strain evidence="6">Quercus</strain>
    </source>
</reference>
<keyword evidence="3" id="KW-0862">Zinc</keyword>
<dbReference type="InterPro" id="IPR017907">
    <property type="entry name" value="Znf_RING_CS"/>
</dbReference>
<dbReference type="RefSeq" id="YP_009483439.1">
    <property type="nucleotide sequence ID" value="NC_037667.1"/>
</dbReference>
<accession>A0A2U7U9W6</accession>
<keyword evidence="2 4" id="KW-0863">Zinc-finger</keyword>
<dbReference type="Proteomes" id="UP000248852">
    <property type="component" value="Segment"/>
</dbReference>
<evidence type="ECO:0000313" key="6">
    <source>
        <dbReference type="EMBL" id="AVK75170.1"/>
    </source>
</evidence>
<evidence type="ECO:0000256" key="3">
    <source>
        <dbReference type="ARBA" id="ARBA00022833"/>
    </source>
</evidence>
<evidence type="ECO:0000256" key="1">
    <source>
        <dbReference type="ARBA" id="ARBA00022723"/>
    </source>
</evidence>
<keyword evidence="1" id="KW-0479">Metal-binding</keyword>
<dbReference type="PROSITE" id="PS50089">
    <property type="entry name" value="ZF_RING_2"/>
    <property type="match status" value="1"/>
</dbReference>
<evidence type="ECO:0000256" key="4">
    <source>
        <dbReference type="PROSITE-ProRule" id="PRU00175"/>
    </source>
</evidence>